<proteinExistence type="predicted"/>
<name>A0ABU6S5L0_9FABA</name>
<reference evidence="2 3" key="1">
    <citation type="journal article" date="2023" name="Plants (Basel)">
        <title>Bridging the Gap: Combining Genomics and Transcriptomics Approaches to Understand Stylosanthes scabra, an Orphan Legume from the Brazilian Caatinga.</title>
        <authorList>
            <person name="Ferreira-Neto J.R.C."/>
            <person name="da Silva M.D."/>
            <person name="Binneck E."/>
            <person name="de Melo N.F."/>
            <person name="da Silva R.H."/>
            <person name="de Melo A.L.T.M."/>
            <person name="Pandolfi V."/>
            <person name="Bustamante F.O."/>
            <person name="Brasileiro-Vidal A.C."/>
            <person name="Benko-Iseppon A.M."/>
        </authorList>
    </citation>
    <scope>NUCLEOTIDE SEQUENCE [LARGE SCALE GENOMIC DNA]</scope>
    <source>
        <tissue evidence="2">Leaves</tissue>
    </source>
</reference>
<feature type="compositionally biased region" description="Basic and acidic residues" evidence="1">
    <location>
        <begin position="66"/>
        <end position="76"/>
    </location>
</feature>
<gene>
    <name evidence="2" type="ORF">PIB30_010215</name>
</gene>
<dbReference type="EMBL" id="JASCZI010060439">
    <property type="protein sequence ID" value="MED6131459.1"/>
    <property type="molecule type" value="Genomic_DNA"/>
</dbReference>
<organism evidence="2 3">
    <name type="scientific">Stylosanthes scabra</name>
    <dbReference type="NCBI Taxonomy" id="79078"/>
    <lineage>
        <taxon>Eukaryota</taxon>
        <taxon>Viridiplantae</taxon>
        <taxon>Streptophyta</taxon>
        <taxon>Embryophyta</taxon>
        <taxon>Tracheophyta</taxon>
        <taxon>Spermatophyta</taxon>
        <taxon>Magnoliopsida</taxon>
        <taxon>eudicotyledons</taxon>
        <taxon>Gunneridae</taxon>
        <taxon>Pentapetalae</taxon>
        <taxon>rosids</taxon>
        <taxon>fabids</taxon>
        <taxon>Fabales</taxon>
        <taxon>Fabaceae</taxon>
        <taxon>Papilionoideae</taxon>
        <taxon>50 kb inversion clade</taxon>
        <taxon>dalbergioids sensu lato</taxon>
        <taxon>Dalbergieae</taxon>
        <taxon>Pterocarpus clade</taxon>
        <taxon>Stylosanthes</taxon>
    </lineage>
</organism>
<dbReference type="Proteomes" id="UP001341840">
    <property type="component" value="Unassembled WGS sequence"/>
</dbReference>
<keyword evidence="3" id="KW-1185">Reference proteome</keyword>
<feature type="region of interest" description="Disordered" evidence="1">
    <location>
        <begin position="66"/>
        <end position="101"/>
    </location>
</feature>
<comment type="caution">
    <text evidence="2">The sequence shown here is derived from an EMBL/GenBank/DDBJ whole genome shotgun (WGS) entry which is preliminary data.</text>
</comment>
<evidence type="ECO:0000313" key="3">
    <source>
        <dbReference type="Proteomes" id="UP001341840"/>
    </source>
</evidence>
<protein>
    <submittedName>
        <fullName evidence="2">Uncharacterized protein</fullName>
    </submittedName>
</protein>
<sequence length="118" mass="13602">MVMMMDDQLGPQQPKYMTVRRDSSACLVFWELEDLMEDESKDEDENRLACFEEEEQHAESLRDFKKREWGSSKEHAATGSDGGKWKQPAQDVAISPSFGRTMGPILWVTDTCRFHAII</sequence>
<evidence type="ECO:0000313" key="2">
    <source>
        <dbReference type="EMBL" id="MED6131459.1"/>
    </source>
</evidence>
<evidence type="ECO:0000256" key="1">
    <source>
        <dbReference type="SAM" id="MobiDB-lite"/>
    </source>
</evidence>
<accession>A0ABU6S5L0</accession>